<comment type="caution">
    <text evidence="1">The sequence shown here is derived from an EMBL/GenBank/DDBJ whole genome shotgun (WGS) entry which is preliminary data.</text>
</comment>
<reference evidence="1 2" key="1">
    <citation type="submission" date="2024-02" db="EMBL/GenBank/DDBJ databases">
        <authorList>
            <person name="Chen Y."/>
            <person name="Shah S."/>
            <person name="Dougan E. K."/>
            <person name="Thang M."/>
            <person name="Chan C."/>
        </authorList>
    </citation>
    <scope>NUCLEOTIDE SEQUENCE [LARGE SCALE GENOMIC DNA]</scope>
</reference>
<dbReference type="Gene3D" id="3.40.30.10">
    <property type="entry name" value="Glutaredoxin"/>
    <property type="match status" value="1"/>
</dbReference>
<accession>A0ABP0P5V9</accession>
<name>A0ABP0P5V9_9DINO</name>
<keyword evidence="2" id="KW-1185">Reference proteome</keyword>
<evidence type="ECO:0000313" key="1">
    <source>
        <dbReference type="EMBL" id="CAK9071151.1"/>
    </source>
</evidence>
<protein>
    <submittedName>
        <fullName evidence="1">C2H2-type domain-containing protein</fullName>
    </submittedName>
</protein>
<proteinExistence type="predicted"/>
<gene>
    <name evidence="1" type="ORF">SCF082_LOCUS35260</name>
</gene>
<sequence>MANYVKALVSEKDVRRWLVADDQVPHVVFFTDKKSTPPLLKTLSIEFKGRAALGVVLLGSEDLAQKMGAERRPALVYVQDEASLSGETFDREFKKVPPDEVHQPCSADSGPATRRLTAAREAAGECAVSDGHVGCPAEDESLVGVELEVPAVDAEMADAAVAWESPIHHEEPERL</sequence>
<dbReference type="Proteomes" id="UP001642464">
    <property type="component" value="Unassembled WGS sequence"/>
</dbReference>
<evidence type="ECO:0000313" key="2">
    <source>
        <dbReference type="Proteomes" id="UP001642464"/>
    </source>
</evidence>
<organism evidence="1 2">
    <name type="scientific">Durusdinium trenchii</name>
    <dbReference type="NCBI Taxonomy" id="1381693"/>
    <lineage>
        <taxon>Eukaryota</taxon>
        <taxon>Sar</taxon>
        <taxon>Alveolata</taxon>
        <taxon>Dinophyceae</taxon>
        <taxon>Suessiales</taxon>
        <taxon>Symbiodiniaceae</taxon>
        <taxon>Durusdinium</taxon>
    </lineage>
</organism>
<dbReference type="EMBL" id="CAXAMM010033335">
    <property type="protein sequence ID" value="CAK9071151.1"/>
    <property type="molecule type" value="Genomic_DNA"/>
</dbReference>